<name>A0A2K9LVI8_SPISQ</name>
<dbReference type="Pfam" id="PF00535">
    <property type="entry name" value="Glycos_transf_2"/>
    <property type="match status" value="1"/>
</dbReference>
<dbReference type="KEGG" id="smoo:SMONO_v1c00920"/>
<dbReference type="PANTHER" id="PTHR43685">
    <property type="entry name" value="GLYCOSYLTRANSFERASE"/>
    <property type="match status" value="1"/>
</dbReference>
<gene>
    <name evidence="2" type="primary">cps</name>
    <name evidence="2" type="ORF">SMONO_v1c00920</name>
</gene>
<protein>
    <submittedName>
        <fullName evidence="2">Glycosyltransferase</fullName>
    </submittedName>
</protein>
<dbReference type="Gene3D" id="3.90.550.10">
    <property type="entry name" value="Spore Coat Polysaccharide Biosynthesis Protein SpsA, Chain A"/>
    <property type="match status" value="1"/>
</dbReference>
<dbReference type="InterPro" id="IPR001173">
    <property type="entry name" value="Glyco_trans_2-like"/>
</dbReference>
<sequence>MLVSFVITWQEIEENVNETLQSVLNQTDDDYEIILISDKMLEDNQEFVILRNYFWDIKNIKTVVNSSIQGAAVCWNTAIDLADGDYIKFISQGDTISPDFVKNLRTELNKYNGEEVDLIEYNVQLRGLSDKTIDTHLEKGKLYNLNREFQPYASISATLSNKLFRTQLLKEFGFKFRRFVRFDMLFAYKVLGQTDTYLFLDTEKPLEEVYLGQVQYSVFDLVNQWTHILNYYRRIGKFKDLKDYLNYAYYKTLIHIWLWNIRKYDNKLLIKKAATFASRKFEDKREDFMKNNKAFLETKDVRFIEIVDQFSSYIKEIMKLAK</sequence>
<feature type="domain" description="Glycosyltransferase 2-like" evidence="1">
    <location>
        <begin position="6"/>
        <end position="112"/>
    </location>
</feature>
<keyword evidence="2" id="KW-0808">Transferase</keyword>
<dbReference type="CDD" id="cd00761">
    <property type="entry name" value="Glyco_tranf_GTA_type"/>
    <property type="match status" value="1"/>
</dbReference>
<dbReference type="SUPFAM" id="SSF53448">
    <property type="entry name" value="Nucleotide-diphospho-sugar transferases"/>
    <property type="match status" value="1"/>
</dbReference>
<organism evidence="2 3">
    <name type="scientific">Spiroplasma monobiae MQ-1</name>
    <dbReference type="NCBI Taxonomy" id="1336748"/>
    <lineage>
        <taxon>Bacteria</taxon>
        <taxon>Bacillati</taxon>
        <taxon>Mycoplasmatota</taxon>
        <taxon>Mollicutes</taxon>
        <taxon>Entomoplasmatales</taxon>
        <taxon>Spiroplasmataceae</taxon>
        <taxon>Spiroplasma</taxon>
    </lineage>
</organism>
<keyword evidence="3" id="KW-1185">Reference proteome</keyword>
<proteinExistence type="predicted"/>
<dbReference type="GO" id="GO:0016740">
    <property type="term" value="F:transferase activity"/>
    <property type="evidence" value="ECO:0007669"/>
    <property type="project" value="UniProtKB-KW"/>
</dbReference>
<dbReference type="AlphaFoldDB" id="A0A2K9LVI8"/>
<dbReference type="OrthoDB" id="387866at2"/>
<dbReference type="InterPro" id="IPR029044">
    <property type="entry name" value="Nucleotide-diphossugar_trans"/>
</dbReference>
<dbReference type="Proteomes" id="UP000234790">
    <property type="component" value="Chromosome"/>
</dbReference>
<dbReference type="RefSeq" id="WP_101780398.1">
    <property type="nucleotide sequence ID" value="NZ_CP025543.1"/>
</dbReference>
<dbReference type="EMBL" id="CP025543">
    <property type="protein sequence ID" value="AUM62345.1"/>
    <property type="molecule type" value="Genomic_DNA"/>
</dbReference>
<evidence type="ECO:0000259" key="1">
    <source>
        <dbReference type="Pfam" id="PF00535"/>
    </source>
</evidence>
<accession>A0A2K9LVI8</accession>
<dbReference type="InterPro" id="IPR050834">
    <property type="entry name" value="Glycosyltransf_2"/>
</dbReference>
<dbReference type="PANTHER" id="PTHR43685:SF2">
    <property type="entry name" value="GLYCOSYLTRANSFERASE 2-LIKE DOMAIN-CONTAINING PROTEIN"/>
    <property type="match status" value="1"/>
</dbReference>
<reference evidence="2 3" key="1">
    <citation type="submission" date="2017-12" db="EMBL/GenBank/DDBJ databases">
        <title>Complete genome sequence of Spiroplasma monobiae MQ-1 (ATCC 33825).</title>
        <authorList>
            <person name="Tsai Y.-M."/>
            <person name="Lo W.-S."/>
            <person name="Wu P.-S."/>
            <person name="Cho S.-T."/>
            <person name="Kuo C.-H."/>
        </authorList>
    </citation>
    <scope>NUCLEOTIDE SEQUENCE [LARGE SCALE GENOMIC DNA]</scope>
    <source>
        <strain evidence="2 3">MQ-1</strain>
    </source>
</reference>
<evidence type="ECO:0000313" key="3">
    <source>
        <dbReference type="Proteomes" id="UP000234790"/>
    </source>
</evidence>
<evidence type="ECO:0000313" key="2">
    <source>
        <dbReference type="EMBL" id="AUM62345.1"/>
    </source>
</evidence>